<dbReference type="AlphaFoldDB" id="A0A1Y1YAD4"/>
<dbReference type="GO" id="GO:0046872">
    <property type="term" value="F:metal ion binding"/>
    <property type="evidence" value="ECO:0007669"/>
    <property type="project" value="UniProtKB-KW"/>
</dbReference>
<organism evidence="7 8">
    <name type="scientific">Basidiobolus meristosporus CBS 931.73</name>
    <dbReference type="NCBI Taxonomy" id="1314790"/>
    <lineage>
        <taxon>Eukaryota</taxon>
        <taxon>Fungi</taxon>
        <taxon>Fungi incertae sedis</taxon>
        <taxon>Zoopagomycota</taxon>
        <taxon>Entomophthoromycotina</taxon>
        <taxon>Basidiobolomycetes</taxon>
        <taxon>Basidiobolales</taxon>
        <taxon>Basidiobolaceae</taxon>
        <taxon>Basidiobolus</taxon>
    </lineage>
</organism>
<evidence type="ECO:0000256" key="3">
    <source>
        <dbReference type="ARBA" id="ARBA00022729"/>
    </source>
</evidence>
<evidence type="ECO:0000256" key="5">
    <source>
        <dbReference type="ARBA" id="ARBA00023277"/>
    </source>
</evidence>
<evidence type="ECO:0000256" key="4">
    <source>
        <dbReference type="ARBA" id="ARBA00022801"/>
    </source>
</evidence>
<comment type="caution">
    <text evidence="7">The sequence shown here is derived from an EMBL/GenBank/DDBJ whole genome shotgun (WGS) entry which is preliminary data.</text>
</comment>
<comment type="cofactor">
    <cofactor evidence="1">
        <name>Co(2+)</name>
        <dbReference type="ChEBI" id="CHEBI:48828"/>
    </cofactor>
</comment>
<proteinExistence type="predicted"/>
<dbReference type="Proteomes" id="UP000193498">
    <property type="component" value="Unassembled WGS sequence"/>
</dbReference>
<dbReference type="Gene3D" id="3.20.20.370">
    <property type="entry name" value="Glycoside hydrolase/deacetylase"/>
    <property type="match status" value="1"/>
</dbReference>
<dbReference type="OrthoDB" id="407355at2759"/>
<reference evidence="7 8" key="1">
    <citation type="submission" date="2016-07" db="EMBL/GenBank/DDBJ databases">
        <title>Pervasive Adenine N6-methylation of Active Genes in Fungi.</title>
        <authorList>
            <consortium name="DOE Joint Genome Institute"/>
            <person name="Mondo S.J."/>
            <person name="Dannebaum R.O."/>
            <person name="Kuo R.C."/>
            <person name="Labutti K."/>
            <person name="Haridas S."/>
            <person name="Kuo A."/>
            <person name="Salamov A."/>
            <person name="Ahrendt S.R."/>
            <person name="Lipzen A."/>
            <person name="Sullivan W."/>
            <person name="Andreopoulos W.B."/>
            <person name="Clum A."/>
            <person name="Lindquist E."/>
            <person name="Daum C."/>
            <person name="Ramamoorthy G.K."/>
            <person name="Gryganskyi A."/>
            <person name="Culley D."/>
            <person name="Magnuson J.K."/>
            <person name="James T.Y."/>
            <person name="O'Malley M.A."/>
            <person name="Stajich J.E."/>
            <person name="Spatafora J.W."/>
            <person name="Visel A."/>
            <person name="Grigoriev I.V."/>
        </authorList>
    </citation>
    <scope>NUCLEOTIDE SEQUENCE [LARGE SCALE GENOMIC DNA]</scope>
    <source>
        <strain evidence="7 8">CBS 931.73</strain>
    </source>
</reference>
<evidence type="ECO:0000313" key="8">
    <source>
        <dbReference type="Proteomes" id="UP000193498"/>
    </source>
</evidence>
<keyword evidence="8" id="KW-1185">Reference proteome</keyword>
<dbReference type="GO" id="GO:0016810">
    <property type="term" value="F:hydrolase activity, acting on carbon-nitrogen (but not peptide) bonds"/>
    <property type="evidence" value="ECO:0007669"/>
    <property type="project" value="InterPro"/>
</dbReference>
<keyword evidence="3" id="KW-0732">Signal</keyword>
<dbReference type="EMBL" id="MCFE01000190">
    <property type="protein sequence ID" value="ORX94989.1"/>
    <property type="molecule type" value="Genomic_DNA"/>
</dbReference>
<sequence length="211" mass="23554">QEPIAGVVKTCSKAGVFALTFDDGPSAYTPELLRVLKEKGVTATFFVLGVQVVQESLVPFLRQTHEAGHQIALHTNAHPHLDTLTPEAIKEDLTLSSQAVYNALQVSPNYMRPPYGECSEPCQEVIHKMGYTIVNWNLDSNDWRYLEQPENHTRILSNIADEVKASNPSEQSFISLQHDTLGFSMKYVSDIIDVIKSKNYKFETVADCLGN</sequence>
<dbReference type="PROSITE" id="PS51677">
    <property type="entry name" value="NODB"/>
    <property type="match status" value="1"/>
</dbReference>
<dbReference type="GO" id="GO:0005975">
    <property type="term" value="P:carbohydrate metabolic process"/>
    <property type="evidence" value="ECO:0007669"/>
    <property type="project" value="InterPro"/>
</dbReference>
<feature type="domain" description="NodB homology" evidence="6">
    <location>
        <begin position="15"/>
        <end position="203"/>
    </location>
</feature>
<dbReference type="PANTHER" id="PTHR46471">
    <property type="entry name" value="CHITIN DEACETYLASE"/>
    <property type="match status" value="1"/>
</dbReference>
<keyword evidence="4 7" id="KW-0378">Hydrolase</keyword>
<name>A0A1Y1YAD4_9FUNG</name>
<evidence type="ECO:0000313" key="7">
    <source>
        <dbReference type="EMBL" id="ORX94989.1"/>
    </source>
</evidence>
<evidence type="ECO:0000256" key="1">
    <source>
        <dbReference type="ARBA" id="ARBA00001941"/>
    </source>
</evidence>
<protein>
    <submittedName>
        <fullName evidence="7">Glycoside hydrolase/deacetylase</fullName>
    </submittedName>
</protein>
<dbReference type="SUPFAM" id="SSF88713">
    <property type="entry name" value="Glycoside hydrolase/deacetylase"/>
    <property type="match status" value="1"/>
</dbReference>
<dbReference type="PANTHER" id="PTHR46471:SF2">
    <property type="entry name" value="CHITIN DEACETYLASE-RELATED"/>
    <property type="match status" value="1"/>
</dbReference>
<dbReference type="InterPro" id="IPR011330">
    <property type="entry name" value="Glyco_hydro/deAcase_b/a-brl"/>
</dbReference>
<accession>A0A1Y1YAD4</accession>
<evidence type="ECO:0000256" key="2">
    <source>
        <dbReference type="ARBA" id="ARBA00022723"/>
    </source>
</evidence>
<keyword evidence="2" id="KW-0479">Metal-binding</keyword>
<dbReference type="Pfam" id="PF01522">
    <property type="entry name" value="Polysacc_deac_1"/>
    <property type="match status" value="1"/>
</dbReference>
<gene>
    <name evidence="7" type="ORF">K493DRAFT_136161</name>
</gene>
<feature type="non-terminal residue" evidence="7">
    <location>
        <position position="211"/>
    </location>
</feature>
<dbReference type="InterPro" id="IPR002509">
    <property type="entry name" value="NODB_dom"/>
</dbReference>
<keyword evidence="5" id="KW-0119">Carbohydrate metabolism</keyword>
<dbReference type="STRING" id="1314790.A0A1Y1YAD4"/>
<dbReference type="InParanoid" id="A0A1Y1YAD4"/>
<feature type="non-terminal residue" evidence="7">
    <location>
        <position position="1"/>
    </location>
</feature>
<evidence type="ECO:0000259" key="6">
    <source>
        <dbReference type="PROSITE" id="PS51677"/>
    </source>
</evidence>